<keyword evidence="11" id="KW-1185">Reference proteome</keyword>
<dbReference type="InterPro" id="IPR057215">
    <property type="entry name" value="DUF7893"/>
</dbReference>
<dbReference type="EC" id="2.1.1.37" evidence="2"/>
<dbReference type="GO" id="GO:0032259">
    <property type="term" value="P:methylation"/>
    <property type="evidence" value="ECO:0007669"/>
    <property type="project" value="UniProtKB-KW"/>
</dbReference>
<reference evidence="10" key="1">
    <citation type="journal article" date="2020" name="Stud. Mycol.">
        <title>101 Dothideomycetes genomes: a test case for predicting lifestyles and emergence of pathogens.</title>
        <authorList>
            <person name="Haridas S."/>
            <person name="Albert R."/>
            <person name="Binder M."/>
            <person name="Bloem J."/>
            <person name="Labutti K."/>
            <person name="Salamov A."/>
            <person name="Andreopoulos B."/>
            <person name="Baker S."/>
            <person name="Barry K."/>
            <person name="Bills G."/>
            <person name="Bluhm B."/>
            <person name="Cannon C."/>
            <person name="Castanera R."/>
            <person name="Culley D."/>
            <person name="Daum C."/>
            <person name="Ezra D."/>
            <person name="Gonzalez J."/>
            <person name="Henrissat B."/>
            <person name="Kuo A."/>
            <person name="Liang C."/>
            <person name="Lipzen A."/>
            <person name="Lutzoni F."/>
            <person name="Magnuson J."/>
            <person name="Mondo S."/>
            <person name="Nolan M."/>
            <person name="Ohm R."/>
            <person name="Pangilinan J."/>
            <person name="Park H.-J."/>
            <person name="Ramirez L."/>
            <person name="Alfaro M."/>
            <person name="Sun H."/>
            <person name="Tritt A."/>
            <person name="Yoshinaga Y."/>
            <person name="Zwiers L.-H."/>
            <person name="Turgeon B."/>
            <person name="Goodwin S."/>
            <person name="Spatafora J."/>
            <person name="Crous P."/>
            <person name="Grigoriev I."/>
        </authorList>
    </citation>
    <scope>NUCLEOTIDE SEQUENCE</scope>
    <source>
        <strain evidence="10">CBS 119925</strain>
    </source>
</reference>
<evidence type="ECO:0000256" key="2">
    <source>
        <dbReference type="ARBA" id="ARBA00011975"/>
    </source>
</evidence>
<organism evidence="10 11">
    <name type="scientific">Sporormia fimetaria CBS 119925</name>
    <dbReference type="NCBI Taxonomy" id="1340428"/>
    <lineage>
        <taxon>Eukaryota</taxon>
        <taxon>Fungi</taxon>
        <taxon>Dikarya</taxon>
        <taxon>Ascomycota</taxon>
        <taxon>Pezizomycotina</taxon>
        <taxon>Dothideomycetes</taxon>
        <taxon>Pleosporomycetidae</taxon>
        <taxon>Pleosporales</taxon>
        <taxon>Sporormiaceae</taxon>
        <taxon>Sporormia</taxon>
    </lineage>
</organism>
<comment type="similarity">
    <text evidence="8">Belongs to the class I-like SAM-binding methyltransferase superfamily. C5-methyltransferase family.</text>
</comment>
<dbReference type="SUPFAM" id="SSF53335">
    <property type="entry name" value="S-adenosyl-L-methionine-dependent methyltransferases"/>
    <property type="match status" value="1"/>
</dbReference>
<evidence type="ECO:0000313" key="10">
    <source>
        <dbReference type="EMBL" id="KAF2747133.1"/>
    </source>
</evidence>
<dbReference type="InterPro" id="IPR029063">
    <property type="entry name" value="SAM-dependent_MTases_sf"/>
</dbReference>
<dbReference type="PANTHER" id="PTHR10629">
    <property type="entry name" value="CYTOSINE-SPECIFIC METHYLTRANSFERASE"/>
    <property type="match status" value="1"/>
</dbReference>
<keyword evidence="4 8" id="KW-0808">Transferase</keyword>
<evidence type="ECO:0000259" key="9">
    <source>
        <dbReference type="PROSITE" id="PS51038"/>
    </source>
</evidence>
<dbReference type="PANTHER" id="PTHR10629:SF54">
    <property type="entry name" value="DNA METHYLTRANSFERASE DIM-2"/>
    <property type="match status" value="1"/>
</dbReference>
<keyword evidence="7" id="KW-0539">Nucleus</keyword>
<evidence type="ECO:0000256" key="4">
    <source>
        <dbReference type="ARBA" id="ARBA00022679"/>
    </source>
</evidence>
<sequence length="878" mass="99758">MRKPSVIWYRFRKPAESYRSIFIDYLWIADLGKHLLDYLSAHPSGTVHLDFFKSHFSQFIEQRFRGNAAYEHWIRRVSAGSKQKHDFRMAINAYSEYYRSQALSMVDPDHLLSHPLWAECLRAGGETAVPEQLKVTDKTIATPFVYACFRRMYFAAHLEEVPLNARVEAEQAHRKRAMQFAAGYESTRPRPTSHSFKRRIVQANLKVGDVVGVEPQQSRWNPNDPDWIGYIHRIEPHAEGERLYVLWLYRPGDTTIGKEVFYPIADEVFLSDHCNCEEGVLLSKHVLRKYSVSWRPETLTTSCDLIVRNTFLVQKSQAFVTVRDIDFVCPCHREKQLHSRPKSGDTQVHTRPKRGETYYVRRENSTFLEPFVVEDCDTEEVQVRRLLRRDELKKLACSVPPELKTMADNEVVWTDEIKTVKRCILDRPFHIRFVSVGRRGTLPPPYDRGGVGDHWFVTFRLGPRGIAPFERPPVPLIQALANSNEMLKGLSLFSGGGNLDRGLEEGGGVRFTHAIDISEEAIHTQLANQHGDLELSLYLGSVDDYLHAMLTGHSGGNRLIATIGSIQLIAAGSPCPGFSKMQKDWRSPQSKQNASHITTLCSFLEVYRPEYAILENVADMAHERKHEDPRETLVFKQLISCLVAMGYQVSQKIMDSWSYGSSQRRERLFVCATAPGLEPIRDPPMTHSHPSWAKNKKIGKLDVGEGFGHRKNSRTPFHYVTAERTTAGLPGIGTGFTQVCIPCPDHKITRTPNERDRLIMKTIPYTPAGQGYADAVKKGLIPKSAVLSKSREEGRAFRRITAKKLVPTVSTNPSPHDNRTGTILHWSEPRCLSIMEARRAQGFPDHEVIIGSPVQQWRIIGNAVDRRVALALGLSLRD</sequence>
<evidence type="ECO:0000256" key="5">
    <source>
        <dbReference type="ARBA" id="ARBA00022691"/>
    </source>
</evidence>
<dbReference type="EMBL" id="MU006574">
    <property type="protein sequence ID" value="KAF2747133.1"/>
    <property type="molecule type" value="Genomic_DNA"/>
</dbReference>
<keyword evidence="3 8" id="KW-0489">Methyltransferase</keyword>
<feature type="non-terminal residue" evidence="10">
    <location>
        <position position="878"/>
    </location>
</feature>
<dbReference type="AlphaFoldDB" id="A0A6A6VAK7"/>
<dbReference type="InterPro" id="IPR050390">
    <property type="entry name" value="C5-Methyltransferase"/>
</dbReference>
<dbReference type="GO" id="GO:0003677">
    <property type="term" value="F:DNA binding"/>
    <property type="evidence" value="ECO:0007669"/>
    <property type="project" value="UniProtKB-KW"/>
</dbReference>
<dbReference type="Pfam" id="PF00145">
    <property type="entry name" value="DNA_methylase"/>
    <property type="match status" value="1"/>
</dbReference>
<keyword evidence="5 8" id="KW-0949">S-adenosyl-L-methionine</keyword>
<dbReference type="InterPro" id="IPR001525">
    <property type="entry name" value="C5_MeTfrase"/>
</dbReference>
<dbReference type="GO" id="GO:0005634">
    <property type="term" value="C:nucleus"/>
    <property type="evidence" value="ECO:0007669"/>
    <property type="project" value="UniProtKB-SubCell"/>
</dbReference>
<evidence type="ECO:0000256" key="7">
    <source>
        <dbReference type="ARBA" id="ARBA00023242"/>
    </source>
</evidence>
<feature type="active site" evidence="8">
    <location>
        <position position="575"/>
    </location>
</feature>
<dbReference type="Pfam" id="PF25423">
    <property type="entry name" value="DUF7893"/>
    <property type="match status" value="1"/>
</dbReference>
<evidence type="ECO:0000256" key="1">
    <source>
        <dbReference type="ARBA" id="ARBA00004123"/>
    </source>
</evidence>
<evidence type="ECO:0000256" key="3">
    <source>
        <dbReference type="ARBA" id="ARBA00022603"/>
    </source>
</evidence>
<dbReference type="Gene3D" id="2.30.30.490">
    <property type="match status" value="1"/>
</dbReference>
<dbReference type="GO" id="GO:0003682">
    <property type="term" value="F:chromatin binding"/>
    <property type="evidence" value="ECO:0007669"/>
    <property type="project" value="InterPro"/>
</dbReference>
<dbReference type="GO" id="GO:0044027">
    <property type="term" value="P:negative regulation of gene expression via chromosomal CpG island methylation"/>
    <property type="evidence" value="ECO:0007669"/>
    <property type="project" value="TreeGrafter"/>
</dbReference>
<keyword evidence="6" id="KW-0238">DNA-binding</keyword>
<dbReference type="PROSITE" id="PS51679">
    <property type="entry name" value="SAM_MT_C5"/>
    <property type="match status" value="1"/>
</dbReference>
<feature type="domain" description="BAH" evidence="9">
    <location>
        <begin position="203"/>
        <end position="323"/>
    </location>
</feature>
<dbReference type="Gene3D" id="3.90.120.10">
    <property type="entry name" value="DNA Methylase, subunit A, domain 2"/>
    <property type="match status" value="1"/>
</dbReference>
<accession>A0A6A6VAK7</accession>
<dbReference type="Proteomes" id="UP000799440">
    <property type="component" value="Unassembled WGS sequence"/>
</dbReference>
<evidence type="ECO:0000313" key="11">
    <source>
        <dbReference type="Proteomes" id="UP000799440"/>
    </source>
</evidence>
<name>A0A6A6VAK7_9PLEO</name>
<dbReference type="InterPro" id="IPR043151">
    <property type="entry name" value="BAH_sf"/>
</dbReference>
<dbReference type="Gene3D" id="3.40.50.150">
    <property type="entry name" value="Vaccinia Virus protein VP39"/>
    <property type="match status" value="1"/>
</dbReference>
<evidence type="ECO:0000256" key="8">
    <source>
        <dbReference type="PROSITE-ProRule" id="PRU01016"/>
    </source>
</evidence>
<protein>
    <recommendedName>
        <fullName evidence="2">DNA (cytosine-5-)-methyltransferase</fullName>
        <ecNumber evidence="2">2.1.1.37</ecNumber>
    </recommendedName>
</protein>
<comment type="subcellular location">
    <subcellularLocation>
        <location evidence="1">Nucleus</location>
    </subcellularLocation>
</comment>
<gene>
    <name evidence="10" type="ORF">M011DRAFT_403362</name>
</gene>
<dbReference type="PROSITE" id="PS51038">
    <property type="entry name" value="BAH"/>
    <property type="match status" value="1"/>
</dbReference>
<dbReference type="PRINTS" id="PR00105">
    <property type="entry name" value="C5METTRFRASE"/>
</dbReference>
<proteinExistence type="inferred from homology"/>
<evidence type="ECO:0000256" key="6">
    <source>
        <dbReference type="ARBA" id="ARBA00023125"/>
    </source>
</evidence>
<dbReference type="OrthoDB" id="5376140at2759"/>
<dbReference type="GO" id="GO:0003886">
    <property type="term" value="F:DNA (cytosine-5-)-methyltransferase activity"/>
    <property type="evidence" value="ECO:0007669"/>
    <property type="project" value="UniProtKB-EC"/>
</dbReference>
<dbReference type="InterPro" id="IPR001025">
    <property type="entry name" value="BAH_dom"/>
</dbReference>